<proteinExistence type="predicted"/>
<protein>
    <submittedName>
        <fullName evidence="1">Uncharacterized protein</fullName>
    </submittedName>
</protein>
<dbReference type="HOGENOM" id="CLU_3229688_0_0_10"/>
<organism evidence="1 2">
    <name type="scientific">Phocaeicola massiliensis B84634 = Timone 84634 = DSM 17679 = JCM 13223</name>
    <dbReference type="NCBI Taxonomy" id="1121098"/>
    <lineage>
        <taxon>Bacteria</taxon>
        <taxon>Pseudomonadati</taxon>
        <taxon>Bacteroidota</taxon>
        <taxon>Bacteroidia</taxon>
        <taxon>Bacteroidales</taxon>
        <taxon>Bacteroidaceae</taxon>
        <taxon>Phocaeicola</taxon>
    </lineage>
</organism>
<dbReference type="AlphaFoldDB" id="U6RB06"/>
<dbReference type="Proteomes" id="UP000017831">
    <property type="component" value="Unassembled WGS sequence"/>
</dbReference>
<evidence type="ECO:0000313" key="2">
    <source>
        <dbReference type="Proteomes" id="UP000017831"/>
    </source>
</evidence>
<reference evidence="1 2" key="1">
    <citation type="submission" date="2013-04" db="EMBL/GenBank/DDBJ databases">
        <title>The Genome Sequence of Bacteroides massiliensis DSM 17679.</title>
        <authorList>
            <consortium name="The Broad Institute Genomics Platform"/>
            <person name="Earl A."/>
            <person name="Ward D."/>
            <person name="Feldgarden M."/>
            <person name="Gevers D."/>
            <person name="Martens E."/>
            <person name="Fenner L."/>
            <person name="Roux V."/>
            <person name="Mallet M.N."/>
            <person name="Raoult D."/>
            <person name="Walker B."/>
            <person name="Young S."/>
            <person name="Zeng Q."/>
            <person name="Gargeya S."/>
            <person name="Fitzgerald M."/>
            <person name="Haas B."/>
            <person name="Abouelleil A."/>
            <person name="Allen A.W."/>
            <person name="Alvarado L."/>
            <person name="Arachchi H.M."/>
            <person name="Berlin A.M."/>
            <person name="Chapman S.B."/>
            <person name="Gainer-Dewar J."/>
            <person name="Goldberg J."/>
            <person name="Griggs A."/>
            <person name="Gujja S."/>
            <person name="Hansen M."/>
            <person name="Howarth C."/>
            <person name="Imamovic A."/>
            <person name="Ireland A."/>
            <person name="Larimer J."/>
            <person name="McCowan C."/>
            <person name="Murphy C."/>
            <person name="Pearson M."/>
            <person name="Poon T.W."/>
            <person name="Priest M."/>
            <person name="Roberts A."/>
            <person name="Saif S."/>
            <person name="Shea T."/>
            <person name="Sisk P."/>
            <person name="Sykes S."/>
            <person name="Wortman J."/>
            <person name="Nusbaum C."/>
            <person name="Birren B."/>
        </authorList>
    </citation>
    <scope>NUCLEOTIDE SEQUENCE [LARGE SCALE GENOMIC DNA]</scope>
    <source>
        <strain evidence="2">B84634 / Timone 84634 / DSM 17679 / JCM 13223</strain>
    </source>
</reference>
<keyword evidence="2" id="KW-1185">Reference proteome</keyword>
<comment type="caution">
    <text evidence="1">The sequence shown here is derived from an EMBL/GenBank/DDBJ whole genome shotgun (WGS) entry which is preliminary data.</text>
</comment>
<dbReference type="EMBL" id="AQHY01000040">
    <property type="protein sequence ID" value="EOA52363.1"/>
    <property type="molecule type" value="Genomic_DNA"/>
</dbReference>
<sequence>MPTAYQKDGSIFKKLQELFLKSQGLFNEELSSVLITKKQELTR</sequence>
<gene>
    <name evidence="1" type="ORF">HMPREF1534_03789</name>
</gene>
<evidence type="ECO:0000313" key="1">
    <source>
        <dbReference type="EMBL" id="EOA52363.1"/>
    </source>
</evidence>
<accession>U6RB06</accession>
<name>U6RB06_9BACT</name>